<dbReference type="FunFam" id="3.40.50.720:FF:000084">
    <property type="entry name" value="Short-chain dehydrogenase reductase"/>
    <property type="match status" value="1"/>
</dbReference>
<dbReference type="InterPro" id="IPR002347">
    <property type="entry name" value="SDR_fam"/>
</dbReference>
<dbReference type="VEuPathDB" id="FungiDB:ASPVEDRAFT_144050"/>
<dbReference type="InterPro" id="IPR036291">
    <property type="entry name" value="NAD(P)-bd_dom_sf"/>
</dbReference>
<dbReference type="GO" id="GO:0044550">
    <property type="term" value="P:secondary metabolite biosynthetic process"/>
    <property type="evidence" value="ECO:0007669"/>
    <property type="project" value="UniProtKB-ARBA"/>
</dbReference>
<dbReference type="OrthoDB" id="47007at2759"/>
<sequence>MSQMAKEGQFQAPGAAQSQQTPGLESKMQPASEATKLETPEGIKEYEGSGKLKGKKALITGGDSGIGRSVAALFAREGADVTIVYLPVEDEDAQETKKLVEKEGRGCLLYPGDLRDRQVCKGAVDKHVERYGHINILVNNASQQYMCSDLAEIDLDTVEDVFKTNIIQMFAITKFALPHMGKGDSIINNTSVTTFRGTKSMVDYASTKGAIVGFTRSLASQLVPKGIRVNAVAPGSTYTPIQVDTRDAESMQNWASGKPLGRPGQPSEVATSFVFLASSEASLYYGQILHPYPLGD</sequence>
<dbReference type="PANTHER" id="PTHR48107">
    <property type="entry name" value="NADPH-DEPENDENT ALDEHYDE REDUCTASE-LIKE PROTEIN, CHLOROPLASTIC-RELATED"/>
    <property type="match status" value="1"/>
</dbReference>
<keyword evidence="2" id="KW-0521">NADP</keyword>
<dbReference type="InterPro" id="IPR020904">
    <property type="entry name" value="Sc_DH/Rdtase_CS"/>
</dbReference>
<organism evidence="5 6">
    <name type="scientific">Aspergillus versicolor CBS 583.65</name>
    <dbReference type="NCBI Taxonomy" id="1036611"/>
    <lineage>
        <taxon>Eukaryota</taxon>
        <taxon>Fungi</taxon>
        <taxon>Dikarya</taxon>
        <taxon>Ascomycota</taxon>
        <taxon>Pezizomycotina</taxon>
        <taxon>Eurotiomycetes</taxon>
        <taxon>Eurotiomycetidae</taxon>
        <taxon>Eurotiales</taxon>
        <taxon>Aspergillaceae</taxon>
        <taxon>Aspergillus</taxon>
        <taxon>Aspergillus subgen. Nidulantes</taxon>
    </lineage>
</organism>
<dbReference type="PRINTS" id="PR00080">
    <property type="entry name" value="SDRFAMILY"/>
</dbReference>
<dbReference type="RefSeq" id="XP_040673982.1">
    <property type="nucleotide sequence ID" value="XM_040807957.1"/>
</dbReference>
<gene>
    <name evidence="5" type="ORF">ASPVEDRAFT_144050</name>
</gene>
<dbReference type="EMBL" id="KV878139">
    <property type="protein sequence ID" value="OJJ08220.1"/>
    <property type="molecule type" value="Genomic_DNA"/>
</dbReference>
<reference evidence="6" key="1">
    <citation type="journal article" date="2017" name="Genome Biol.">
        <title>Comparative genomics reveals high biological diversity and specific adaptations in the industrially and medically important fungal genus Aspergillus.</title>
        <authorList>
            <person name="de Vries R.P."/>
            <person name="Riley R."/>
            <person name="Wiebenga A."/>
            <person name="Aguilar-Osorio G."/>
            <person name="Amillis S."/>
            <person name="Uchima C.A."/>
            <person name="Anderluh G."/>
            <person name="Asadollahi M."/>
            <person name="Askin M."/>
            <person name="Barry K."/>
            <person name="Battaglia E."/>
            <person name="Bayram O."/>
            <person name="Benocci T."/>
            <person name="Braus-Stromeyer S.A."/>
            <person name="Caldana C."/>
            <person name="Canovas D."/>
            <person name="Cerqueira G.C."/>
            <person name="Chen F."/>
            <person name="Chen W."/>
            <person name="Choi C."/>
            <person name="Clum A."/>
            <person name="Dos Santos R.A."/>
            <person name="Damasio A.R."/>
            <person name="Diallinas G."/>
            <person name="Emri T."/>
            <person name="Fekete E."/>
            <person name="Flipphi M."/>
            <person name="Freyberg S."/>
            <person name="Gallo A."/>
            <person name="Gournas C."/>
            <person name="Habgood R."/>
            <person name="Hainaut M."/>
            <person name="Harispe M.L."/>
            <person name="Henrissat B."/>
            <person name="Hilden K.S."/>
            <person name="Hope R."/>
            <person name="Hossain A."/>
            <person name="Karabika E."/>
            <person name="Karaffa L."/>
            <person name="Karanyi Z."/>
            <person name="Krasevec N."/>
            <person name="Kuo A."/>
            <person name="Kusch H."/>
            <person name="LaButti K."/>
            <person name="Lagendijk E.L."/>
            <person name="Lapidus A."/>
            <person name="Levasseur A."/>
            <person name="Lindquist E."/>
            <person name="Lipzen A."/>
            <person name="Logrieco A.F."/>
            <person name="MacCabe A."/>
            <person name="Maekelae M.R."/>
            <person name="Malavazi I."/>
            <person name="Melin P."/>
            <person name="Meyer V."/>
            <person name="Mielnichuk N."/>
            <person name="Miskei M."/>
            <person name="Molnar A.P."/>
            <person name="Mule G."/>
            <person name="Ngan C.Y."/>
            <person name="Orejas M."/>
            <person name="Orosz E."/>
            <person name="Ouedraogo J.P."/>
            <person name="Overkamp K.M."/>
            <person name="Park H.-S."/>
            <person name="Perrone G."/>
            <person name="Piumi F."/>
            <person name="Punt P.J."/>
            <person name="Ram A.F."/>
            <person name="Ramon A."/>
            <person name="Rauscher S."/>
            <person name="Record E."/>
            <person name="Riano-Pachon D.M."/>
            <person name="Robert V."/>
            <person name="Roehrig J."/>
            <person name="Ruller R."/>
            <person name="Salamov A."/>
            <person name="Salih N.S."/>
            <person name="Samson R.A."/>
            <person name="Sandor E."/>
            <person name="Sanguinetti M."/>
            <person name="Schuetze T."/>
            <person name="Sepcic K."/>
            <person name="Shelest E."/>
            <person name="Sherlock G."/>
            <person name="Sophianopoulou V."/>
            <person name="Squina F.M."/>
            <person name="Sun H."/>
            <person name="Susca A."/>
            <person name="Todd R.B."/>
            <person name="Tsang A."/>
            <person name="Unkles S.E."/>
            <person name="van de Wiele N."/>
            <person name="van Rossen-Uffink D."/>
            <person name="Oliveira J.V."/>
            <person name="Vesth T.C."/>
            <person name="Visser J."/>
            <person name="Yu J.-H."/>
            <person name="Zhou M."/>
            <person name="Andersen M.R."/>
            <person name="Archer D.B."/>
            <person name="Baker S.E."/>
            <person name="Benoit I."/>
            <person name="Brakhage A.A."/>
            <person name="Braus G.H."/>
            <person name="Fischer R."/>
            <person name="Frisvad J.C."/>
            <person name="Goldman G.H."/>
            <person name="Houbraken J."/>
            <person name="Oakley B."/>
            <person name="Pocsi I."/>
            <person name="Scazzocchio C."/>
            <person name="Seiboth B."/>
            <person name="vanKuyk P.A."/>
            <person name="Wortman J."/>
            <person name="Dyer P.S."/>
            <person name="Grigoriev I.V."/>
        </authorList>
    </citation>
    <scope>NUCLEOTIDE SEQUENCE [LARGE SCALE GENOMIC DNA]</scope>
    <source>
        <strain evidence="6">CBS 583.65</strain>
    </source>
</reference>
<evidence type="ECO:0000313" key="6">
    <source>
        <dbReference type="Proteomes" id="UP000184073"/>
    </source>
</evidence>
<dbReference type="GO" id="GO:0016614">
    <property type="term" value="F:oxidoreductase activity, acting on CH-OH group of donors"/>
    <property type="evidence" value="ECO:0007669"/>
    <property type="project" value="UniProtKB-ARBA"/>
</dbReference>
<dbReference type="STRING" id="1036611.A0A1L9Q393"/>
<dbReference type="Gene3D" id="3.40.50.720">
    <property type="entry name" value="NAD(P)-binding Rossmann-like Domain"/>
    <property type="match status" value="1"/>
</dbReference>
<dbReference type="PROSITE" id="PS00061">
    <property type="entry name" value="ADH_SHORT"/>
    <property type="match status" value="1"/>
</dbReference>
<proteinExistence type="inferred from homology"/>
<keyword evidence="3" id="KW-0560">Oxidoreductase</keyword>
<dbReference type="PRINTS" id="PR00081">
    <property type="entry name" value="GDHRDH"/>
</dbReference>
<evidence type="ECO:0000313" key="5">
    <source>
        <dbReference type="EMBL" id="OJJ08220.1"/>
    </source>
</evidence>
<evidence type="ECO:0008006" key="7">
    <source>
        <dbReference type="Google" id="ProtNLM"/>
    </source>
</evidence>
<evidence type="ECO:0000256" key="3">
    <source>
        <dbReference type="ARBA" id="ARBA00023002"/>
    </source>
</evidence>
<feature type="compositionally biased region" description="Basic and acidic residues" evidence="4">
    <location>
        <begin position="35"/>
        <end position="47"/>
    </location>
</feature>
<keyword evidence="6" id="KW-1185">Reference proteome</keyword>
<dbReference type="Proteomes" id="UP000184073">
    <property type="component" value="Unassembled WGS sequence"/>
</dbReference>
<evidence type="ECO:0000256" key="2">
    <source>
        <dbReference type="ARBA" id="ARBA00022857"/>
    </source>
</evidence>
<name>A0A1L9Q393_ASPVE</name>
<accession>A0A1L9Q393</accession>
<protein>
    <recommendedName>
        <fullName evidence="7">Oxidoreductase</fullName>
    </recommendedName>
</protein>
<evidence type="ECO:0000256" key="1">
    <source>
        <dbReference type="ARBA" id="ARBA00006484"/>
    </source>
</evidence>
<comment type="similarity">
    <text evidence="1">Belongs to the short-chain dehydrogenases/reductases (SDR) family.</text>
</comment>
<dbReference type="Pfam" id="PF13561">
    <property type="entry name" value="adh_short_C2"/>
    <property type="match status" value="1"/>
</dbReference>
<evidence type="ECO:0000256" key="4">
    <source>
        <dbReference type="SAM" id="MobiDB-lite"/>
    </source>
</evidence>
<dbReference type="AlphaFoldDB" id="A0A1L9Q393"/>
<dbReference type="SUPFAM" id="SSF51735">
    <property type="entry name" value="NAD(P)-binding Rossmann-fold domains"/>
    <property type="match status" value="1"/>
</dbReference>
<feature type="region of interest" description="Disordered" evidence="4">
    <location>
        <begin position="1"/>
        <end position="47"/>
    </location>
</feature>
<dbReference type="PANTHER" id="PTHR48107:SF16">
    <property type="entry name" value="NADPH-DEPENDENT ALDEHYDE REDUCTASE 1, CHLOROPLASTIC"/>
    <property type="match status" value="1"/>
</dbReference>
<dbReference type="GeneID" id="63723468"/>